<evidence type="ECO:0000256" key="1">
    <source>
        <dbReference type="SAM" id="Coils"/>
    </source>
</evidence>
<gene>
    <name evidence="3" type="ORF">F7725_020205</name>
</gene>
<evidence type="ECO:0000313" key="4">
    <source>
        <dbReference type="Proteomes" id="UP000518266"/>
    </source>
</evidence>
<comment type="caution">
    <text evidence="3">The sequence shown here is derived from an EMBL/GenBank/DDBJ whole genome shotgun (WGS) entry which is preliminary data.</text>
</comment>
<dbReference type="AlphaFoldDB" id="A0A7J5YF68"/>
<evidence type="ECO:0008006" key="5">
    <source>
        <dbReference type="Google" id="ProtNLM"/>
    </source>
</evidence>
<name>A0A7J5YF68_DISMA</name>
<feature type="compositionally biased region" description="Polar residues" evidence="2">
    <location>
        <begin position="1"/>
        <end position="17"/>
    </location>
</feature>
<organism evidence="3 4">
    <name type="scientific">Dissostichus mawsoni</name>
    <name type="common">Antarctic cod</name>
    <dbReference type="NCBI Taxonomy" id="36200"/>
    <lineage>
        <taxon>Eukaryota</taxon>
        <taxon>Metazoa</taxon>
        <taxon>Chordata</taxon>
        <taxon>Craniata</taxon>
        <taxon>Vertebrata</taxon>
        <taxon>Euteleostomi</taxon>
        <taxon>Actinopterygii</taxon>
        <taxon>Neopterygii</taxon>
        <taxon>Teleostei</taxon>
        <taxon>Neoteleostei</taxon>
        <taxon>Acanthomorphata</taxon>
        <taxon>Eupercaria</taxon>
        <taxon>Perciformes</taxon>
        <taxon>Notothenioidei</taxon>
        <taxon>Nototheniidae</taxon>
        <taxon>Dissostichus</taxon>
    </lineage>
</organism>
<sequence>MPPKVNKTTASLTSSTVEAEDQRNEMLEDIRRIVREVIQDEVSSLKTDIQLAIAPVRAELDECKTQLADHEEGLNTLAARIDSLEARSTQLAKDNAKLQLKTDDLENRGRRCNLRIVGIPEGVEQGKPTTFISNMLHKLFTGPGGLEKAPVLDRAHRVPASRPKDGERPRSFLWKVHLFQVKEEILKLSRQKGKLVLGGTQIFIFPDYSADLDKRRAAYNEVKAVLRKADVRYGLLYPARLRITFGSETRIFDSPQSAMEYYTTKIKPPPKICEHLCCLCQAGRLLNQGVVYHGLEIGIGMLRVDETVGNGNALCRDVV</sequence>
<evidence type="ECO:0000313" key="3">
    <source>
        <dbReference type="EMBL" id="KAF3847177.1"/>
    </source>
</evidence>
<dbReference type="InterPro" id="IPR004244">
    <property type="entry name" value="Transposase_22"/>
</dbReference>
<keyword evidence="4" id="KW-1185">Reference proteome</keyword>
<evidence type="ECO:0000256" key="2">
    <source>
        <dbReference type="SAM" id="MobiDB-lite"/>
    </source>
</evidence>
<feature type="region of interest" description="Disordered" evidence="2">
    <location>
        <begin position="1"/>
        <end position="23"/>
    </location>
</feature>
<dbReference type="Gene3D" id="3.30.70.1820">
    <property type="entry name" value="L1 transposable element, RRM domain"/>
    <property type="match status" value="1"/>
</dbReference>
<protein>
    <recommendedName>
        <fullName evidence="5">L1 transposable element RRM domain-containing protein</fullName>
    </recommendedName>
</protein>
<dbReference type="Proteomes" id="UP000518266">
    <property type="component" value="Unassembled WGS sequence"/>
</dbReference>
<dbReference type="Gene3D" id="1.10.287.2610">
    <property type="match status" value="1"/>
</dbReference>
<proteinExistence type="predicted"/>
<dbReference type="InterPro" id="IPR042566">
    <property type="entry name" value="L1_C"/>
</dbReference>
<reference evidence="3 4" key="1">
    <citation type="submission" date="2020-03" db="EMBL/GenBank/DDBJ databases">
        <title>Dissostichus mawsoni Genome sequencing and assembly.</title>
        <authorList>
            <person name="Park H."/>
        </authorList>
    </citation>
    <scope>NUCLEOTIDE SEQUENCE [LARGE SCALE GENOMIC DNA]</scope>
    <source>
        <strain evidence="3">DM0001</strain>
        <tissue evidence="3">Muscle</tissue>
    </source>
</reference>
<dbReference type="OrthoDB" id="10059413at2759"/>
<feature type="coiled-coil region" evidence="1">
    <location>
        <begin position="60"/>
        <end position="108"/>
    </location>
</feature>
<dbReference type="PANTHER" id="PTHR11505">
    <property type="entry name" value="L1 TRANSPOSABLE ELEMENT-RELATED"/>
    <property type="match status" value="1"/>
</dbReference>
<accession>A0A7J5YF68</accession>
<dbReference type="EMBL" id="JAAKFY010000013">
    <property type="protein sequence ID" value="KAF3847177.1"/>
    <property type="molecule type" value="Genomic_DNA"/>
</dbReference>
<keyword evidence="1" id="KW-0175">Coiled coil</keyword>
<dbReference type="Gene3D" id="3.30.250.20">
    <property type="entry name" value="L1 transposable element, C-terminal domain"/>
    <property type="match status" value="1"/>
</dbReference>